<feature type="region of interest" description="Disordered" evidence="1">
    <location>
        <begin position="289"/>
        <end position="310"/>
    </location>
</feature>
<evidence type="ECO:0000259" key="2">
    <source>
        <dbReference type="Pfam" id="PF14111"/>
    </source>
</evidence>
<dbReference type="InterPro" id="IPR025558">
    <property type="entry name" value="DUF4283"/>
</dbReference>
<evidence type="ECO:0000313" key="4">
    <source>
        <dbReference type="Proteomes" id="UP001172457"/>
    </source>
</evidence>
<dbReference type="AlphaFoldDB" id="A0AA38W1K5"/>
<organism evidence="3 4">
    <name type="scientific">Centaurea solstitialis</name>
    <name type="common">yellow star-thistle</name>
    <dbReference type="NCBI Taxonomy" id="347529"/>
    <lineage>
        <taxon>Eukaryota</taxon>
        <taxon>Viridiplantae</taxon>
        <taxon>Streptophyta</taxon>
        <taxon>Embryophyta</taxon>
        <taxon>Tracheophyta</taxon>
        <taxon>Spermatophyta</taxon>
        <taxon>Magnoliopsida</taxon>
        <taxon>eudicotyledons</taxon>
        <taxon>Gunneridae</taxon>
        <taxon>Pentapetalae</taxon>
        <taxon>asterids</taxon>
        <taxon>campanulids</taxon>
        <taxon>Asterales</taxon>
        <taxon>Asteraceae</taxon>
        <taxon>Carduoideae</taxon>
        <taxon>Cardueae</taxon>
        <taxon>Centaureinae</taxon>
        <taxon>Centaurea</taxon>
    </lineage>
</organism>
<feature type="region of interest" description="Disordered" evidence="1">
    <location>
        <begin position="27"/>
        <end position="85"/>
    </location>
</feature>
<gene>
    <name evidence="3" type="ORF">OSB04_un001607</name>
</gene>
<dbReference type="EMBL" id="JARYMX010000372">
    <property type="protein sequence ID" value="KAJ9535295.1"/>
    <property type="molecule type" value="Genomic_DNA"/>
</dbReference>
<dbReference type="PANTHER" id="PTHR31286:SF165">
    <property type="entry name" value="DUF4283 DOMAIN-CONTAINING PROTEIN"/>
    <property type="match status" value="1"/>
</dbReference>
<name>A0AA38W1K5_9ASTR</name>
<dbReference type="Proteomes" id="UP001172457">
    <property type="component" value="Unassembled WGS sequence"/>
</dbReference>
<evidence type="ECO:0000256" key="1">
    <source>
        <dbReference type="SAM" id="MobiDB-lite"/>
    </source>
</evidence>
<dbReference type="Pfam" id="PF14111">
    <property type="entry name" value="DUF4283"/>
    <property type="match status" value="1"/>
</dbReference>
<feature type="domain" description="DUF4283" evidence="2">
    <location>
        <begin position="386"/>
        <end position="461"/>
    </location>
</feature>
<dbReference type="PANTHER" id="PTHR31286">
    <property type="entry name" value="GLYCINE-RICH CELL WALL STRUCTURAL PROTEIN 1.8-LIKE"/>
    <property type="match status" value="1"/>
</dbReference>
<reference evidence="3" key="1">
    <citation type="submission" date="2023-03" db="EMBL/GenBank/DDBJ databases">
        <title>Chromosome-scale reference genome and RAD-based genetic map of yellow starthistle (Centaurea solstitialis) reveal putative structural variation and QTLs associated with invader traits.</title>
        <authorList>
            <person name="Reatini B."/>
            <person name="Cang F.A."/>
            <person name="Jiang Q."/>
            <person name="Mckibben M.T.W."/>
            <person name="Barker M.S."/>
            <person name="Rieseberg L.H."/>
            <person name="Dlugosch K.M."/>
        </authorList>
    </citation>
    <scope>NUCLEOTIDE SEQUENCE</scope>
    <source>
        <strain evidence="3">CAN-66</strain>
        <tissue evidence="3">Leaf</tissue>
    </source>
</reference>
<feature type="compositionally biased region" description="Acidic residues" evidence="1">
    <location>
        <begin position="34"/>
        <end position="43"/>
    </location>
</feature>
<feature type="region of interest" description="Disordered" evidence="1">
    <location>
        <begin position="701"/>
        <end position="721"/>
    </location>
</feature>
<evidence type="ECO:0000313" key="3">
    <source>
        <dbReference type="EMBL" id="KAJ9535295.1"/>
    </source>
</evidence>
<protein>
    <recommendedName>
        <fullName evidence="2">DUF4283 domain-containing protein</fullName>
    </recommendedName>
</protein>
<sequence length="897" mass="98487">MVTPIVDSEVDNKHVLDLDLRSEVAKEESKFGDELLENLDSTEDSISGADEVSEDSHEGVNMESPISSAISKDVPQELSNLVNPKRNGKKIEAISKSMDDLSSGKSESLSDKVVEVPAISVINKSTSINIAKILKQVQDPNDVIMVKKENEIRNCETGQLMQGADESCVSTQLAQGNSSCHSNGAQQDLGEYMKDSEQYLKNVINMFNQPDKGSLKSVGGGSNSVKGGNVLLEKAFSKIASDIFFWSSVIDQKVGKAGQGRNGDGADMVMEEVGGVQGINLGKSIIDGDTKEMKKGEGNNSGQMLSKEGEDEVMGEGDSVILVKKKQGVMEDKAKNAWKGVTLADKIKGNTESKIILKFKEPIVLEDGRKVVRFSKEVIQEGAKLNSMQLIGHFVGVSMPFLLVSNLLMRLWKKYGLIDVASNYAGYFILKFNNEEGMFFVLENGPWMLNNVPFFVRKWEVGCVLGKPELKKLPMWVNLYGVPLEIWNVQGLSELASGIGVPLALDRATEERCLKQAGRAGFARVLIEVAADRSIPDSISGLIPLLDGRILVRAEYKWKPSRCEHCKVFGHTFAKCEVRVLTDEEKSEKLKKESQFRPAGGCDDGFQEVGKRNRLVTSQVRQVGAKNWVNQKFGQQKQGNNLGAAEKNQFGIRFGQKDGQGLKSRQPGNGERFWQVKKQVGQQQDGNGANINRVFEVGQTSGVKKHDSEQNLGVQEGSGSKKGLQQLERGVNVRKNVKSGVDVGSRQVGNINGRRVVVKGSDGISRGVVDSRVVQNEIPLSNSFEALSKNDNLAGDVMIEENEGGRVEEWFEEGVGVGVDGSLNDHMWELQRKVVNYYLEQGLNPPLEVLEAWNERQIVYFKAVQNGEMVFEKSDAPDFMKPVKNVELKGLGGSSST</sequence>
<comment type="caution">
    <text evidence="3">The sequence shown here is derived from an EMBL/GenBank/DDBJ whole genome shotgun (WGS) entry which is preliminary data.</text>
</comment>
<dbReference type="InterPro" id="IPR040256">
    <property type="entry name" value="At4g02000-like"/>
</dbReference>
<accession>A0AA38W1K5</accession>
<proteinExistence type="predicted"/>
<keyword evidence="4" id="KW-1185">Reference proteome</keyword>